<dbReference type="GO" id="GO:0016740">
    <property type="term" value="F:transferase activity"/>
    <property type="evidence" value="ECO:0007669"/>
    <property type="project" value="UniProtKB-KW"/>
</dbReference>
<dbReference type="GO" id="GO:0006355">
    <property type="term" value="P:regulation of DNA-templated transcription"/>
    <property type="evidence" value="ECO:0007669"/>
    <property type="project" value="InterPro"/>
</dbReference>
<protein>
    <submittedName>
        <fullName evidence="2">NTP transferase domain-containing protein</fullName>
    </submittedName>
</protein>
<dbReference type="InterPro" id="IPR013321">
    <property type="entry name" value="Arc_rbn_hlx_hlx"/>
</dbReference>
<dbReference type="Pfam" id="PF00483">
    <property type="entry name" value="NTP_transferase"/>
    <property type="match status" value="1"/>
</dbReference>
<dbReference type="EMBL" id="JAGQKX010000058">
    <property type="protein sequence ID" value="MCA9390277.1"/>
    <property type="molecule type" value="Genomic_DNA"/>
</dbReference>
<dbReference type="SUPFAM" id="SSF53448">
    <property type="entry name" value="Nucleotide-diphospho-sugar transferases"/>
    <property type="match status" value="1"/>
</dbReference>
<dbReference type="Gene3D" id="1.10.1220.10">
    <property type="entry name" value="Met repressor-like"/>
    <property type="match status" value="1"/>
</dbReference>
<dbReference type="InterPro" id="IPR050486">
    <property type="entry name" value="Mannose-1P_guanyltransferase"/>
</dbReference>
<organism evidence="2 3">
    <name type="scientific">candidate division WWE3 bacterium</name>
    <dbReference type="NCBI Taxonomy" id="2053526"/>
    <lineage>
        <taxon>Bacteria</taxon>
        <taxon>Katanobacteria</taxon>
    </lineage>
</organism>
<dbReference type="InterPro" id="IPR029044">
    <property type="entry name" value="Nucleotide-diphossugar_trans"/>
</dbReference>
<dbReference type="Gene3D" id="3.90.550.10">
    <property type="entry name" value="Spore Coat Polysaccharide Biosynthesis Protein SpsA, Chain A"/>
    <property type="match status" value="1"/>
</dbReference>
<evidence type="ECO:0000313" key="2">
    <source>
        <dbReference type="EMBL" id="MCA9390277.1"/>
    </source>
</evidence>
<comment type="caution">
    <text evidence="2">The sequence shown here is derived from an EMBL/GenBank/DDBJ whole genome shotgun (WGS) entry which is preliminary data.</text>
</comment>
<sequence length="282" mass="31579">MAKERLTITLDTQTLEQLDELIDGVTVRNRSHAIESILQKQLRPHISKVLVLAAGEGIKLRPLTYELPKALIPVHGKPLIEHTIETLKKNNLTDIVITTGYLGEKIQDHFQNGSDFGVTIQYSEEPRLLGTAGGIVRARSFVEDNPFLVVYGDIIFDFDLQKFIDFFLEHEDAVGAVALTSVDDPTTYGVVQVDGNSIVGFREKPVNDDDLSHLVSAGIYAFRPEIFDILPAKSPQKPLSLEQDIFPSMVTEGTLIGYPFSGPWFDITDPKEYERVLKKWDV</sequence>
<dbReference type="Proteomes" id="UP000701698">
    <property type="component" value="Unassembled WGS sequence"/>
</dbReference>
<keyword evidence="2" id="KW-0808">Transferase</keyword>
<dbReference type="AlphaFoldDB" id="A0A955LH99"/>
<accession>A0A955LH99</accession>
<reference evidence="2" key="1">
    <citation type="submission" date="2020-04" db="EMBL/GenBank/DDBJ databases">
        <authorList>
            <person name="Zhang T."/>
        </authorList>
    </citation>
    <scope>NUCLEOTIDE SEQUENCE</scope>
    <source>
        <strain evidence="2">HKST-UBA01</strain>
    </source>
</reference>
<evidence type="ECO:0000259" key="1">
    <source>
        <dbReference type="Pfam" id="PF00483"/>
    </source>
</evidence>
<dbReference type="InterPro" id="IPR005835">
    <property type="entry name" value="NTP_transferase_dom"/>
</dbReference>
<dbReference type="CDD" id="cd22231">
    <property type="entry name" value="RHH_NikR_HicB-like"/>
    <property type="match status" value="1"/>
</dbReference>
<dbReference type="PANTHER" id="PTHR22572">
    <property type="entry name" value="SUGAR-1-PHOSPHATE GUANYL TRANSFERASE"/>
    <property type="match status" value="1"/>
</dbReference>
<proteinExistence type="predicted"/>
<name>A0A955LH99_UNCKA</name>
<evidence type="ECO:0000313" key="3">
    <source>
        <dbReference type="Proteomes" id="UP000701698"/>
    </source>
</evidence>
<gene>
    <name evidence="2" type="ORF">KC571_02630</name>
</gene>
<reference evidence="2" key="2">
    <citation type="journal article" date="2021" name="Microbiome">
        <title>Successional dynamics and alternative stable states in a saline activated sludge microbial community over 9 years.</title>
        <authorList>
            <person name="Wang Y."/>
            <person name="Ye J."/>
            <person name="Ju F."/>
            <person name="Liu L."/>
            <person name="Boyd J.A."/>
            <person name="Deng Y."/>
            <person name="Parks D.H."/>
            <person name="Jiang X."/>
            <person name="Yin X."/>
            <person name="Woodcroft B.J."/>
            <person name="Tyson G.W."/>
            <person name="Hugenholtz P."/>
            <person name="Polz M.F."/>
            <person name="Zhang T."/>
        </authorList>
    </citation>
    <scope>NUCLEOTIDE SEQUENCE</scope>
    <source>
        <strain evidence="2">HKST-UBA01</strain>
    </source>
</reference>
<dbReference type="CDD" id="cd04181">
    <property type="entry name" value="NTP_transferase"/>
    <property type="match status" value="1"/>
</dbReference>
<feature type="domain" description="Nucleotidyl transferase" evidence="1">
    <location>
        <begin position="48"/>
        <end position="277"/>
    </location>
</feature>